<dbReference type="Pfam" id="PF09336">
    <property type="entry name" value="Vps4_C"/>
    <property type="match status" value="1"/>
</dbReference>
<dbReference type="VEuPathDB" id="TriTrypDB:TRSC58_07543"/>
<reference evidence="4 5" key="1">
    <citation type="submission" date="2013-07" db="EMBL/GenBank/DDBJ databases">
        <authorList>
            <person name="Stoco P.H."/>
            <person name="Wagner G."/>
            <person name="Gerber A."/>
            <person name="Zaha A."/>
            <person name="Thompson C."/>
            <person name="Bartholomeu D.C."/>
            <person name="Luckemeyer D.D."/>
            <person name="Bahia D."/>
            <person name="Loreto E."/>
            <person name="Prestes E.B."/>
            <person name="Lima F.M."/>
            <person name="Rodrigues-Luiz G."/>
            <person name="Vallejo G.A."/>
            <person name="Filho J.F."/>
            <person name="Monteiro K.M."/>
            <person name="Tyler K.M."/>
            <person name="de Almeida L.G."/>
            <person name="Ortiz M.F."/>
            <person name="Siervo M.A."/>
            <person name="de Moraes M.H."/>
            <person name="Cunha O.L."/>
            <person name="Mendonca-Neto R."/>
            <person name="Silva R."/>
            <person name="Teixeira S.M."/>
            <person name="Murta S.M."/>
            <person name="Sincero T.C."/>
            <person name="Mendes T.A."/>
            <person name="Urmenyi T.P."/>
            <person name="Silva V.G."/>
            <person name="da Rocha W.D."/>
            <person name="Andersson B."/>
            <person name="Romanha A.J."/>
            <person name="Steindel M."/>
            <person name="de Vasconcelos A.T."/>
            <person name="Grisard E.C."/>
        </authorList>
    </citation>
    <scope>NUCLEOTIDE SEQUENCE [LARGE SCALE GENOMIC DNA]</scope>
    <source>
        <strain evidence="4 5">SC58</strain>
    </source>
</reference>
<evidence type="ECO:0000313" key="4">
    <source>
        <dbReference type="EMBL" id="ESL04905.1"/>
    </source>
</evidence>
<evidence type="ECO:0000256" key="1">
    <source>
        <dbReference type="ARBA" id="ARBA00022741"/>
    </source>
</evidence>
<name>A0A061ISM2_TRYRA</name>
<organism evidence="4 5">
    <name type="scientific">Trypanosoma rangeli SC58</name>
    <dbReference type="NCBI Taxonomy" id="429131"/>
    <lineage>
        <taxon>Eukaryota</taxon>
        <taxon>Discoba</taxon>
        <taxon>Euglenozoa</taxon>
        <taxon>Kinetoplastea</taxon>
        <taxon>Metakinetoplastina</taxon>
        <taxon>Trypanosomatida</taxon>
        <taxon>Trypanosomatidae</taxon>
        <taxon>Trypanosoma</taxon>
        <taxon>Herpetosoma</taxon>
    </lineage>
</organism>
<dbReference type="EMBL" id="AUPL01008050">
    <property type="protein sequence ID" value="ESL04905.1"/>
    <property type="molecule type" value="Genomic_DNA"/>
</dbReference>
<dbReference type="InterPro" id="IPR015415">
    <property type="entry name" value="Spast_Vps4_C"/>
</dbReference>
<proteinExistence type="predicted"/>
<evidence type="ECO:0000259" key="3">
    <source>
        <dbReference type="Pfam" id="PF09336"/>
    </source>
</evidence>
<keyword evidence="5" id="KW-1185">Reference proteome</keyword>
<dbReference type="Gene3D" id="1.10.8.60">
    <property type="match status" value="1"/>
</dbReference>
<keyword evidence="1" id="KW-0547">Nucleotide-binding</keyword>
<protein>
    <recommendedName>
        <fullName evidence="3">Spastin/Vps4 C-terminal domain-containing protein</fullName>
    </recommendedName>
</protein>
<feature type="domain" description="Spastin/Vps4 C-terminal" evidence="3">
    <location>
        <begin position="33"/>
        <end position="62"/>
    </location>
</feature>
<evidence type="ECO:0000256" key="2">
    <source>
        <dbReference type="ARBA" id="ARBA00022840"/>
    </source>
</evidence>
<dbReference type="GO" id="GO:0005524">
    <property type="term" value="F:ATP binding"/>
    <property type="evidence" value="ECO:0007669"/>
    <property type="project" value="UniProtKB-KW"/>
</dbReference>
<evidence type="ECO:0000313" key="5">
    <source>
        <dbReference type="Proteomes" id="UP000031737"/>
    </source>
</evidence>
<gene>
    <name evidence="4" type="ORF">TRSC58_07543</name>
</gene>
<dbReference type="AlphaFoldDB" id="A0A061ISM2"/>
<sequence length="70" mass="8013">MMFAVESMLEHIVAEKDGNVPAAAAKDAEETPRLVVQMRDFVRARDQLKPSVSKSDLRRYESLQSKFTTW</sequence>
<accession>A0A061ISM2</accession>
<dbReference type="OrthoDB" id="2187at2759"/>
<comment type="caution">
    <text evidence="4">The sequence shown here is derived from an EMBL/GenBank/DDBJ whole genome shotgun (WGS) entry which is preliminary data.</text>
</comment>
<dbReference type="Proteomes" id="UP000031737">
    <property type="component" value="Unassembled WGS sequence"/>
</dbReference>
<keyword evidence="2" id="KW-0067">ATP-binding</keyword>